<evidence type="ECO:0000313" key="4">
    <source>
        <dbReference type="Proteomes" id="UP000217790"/>
    </source>
</evidence>
<evidence type="ECO:0000259" key="2">
    <source>
        <dbReference type="Pfam" id="PF01693"/>
    </source>
</evidence>
<dbReference type="SUPFAM" id="SSF55658">
    <property type="entry name" value="L9 N-domain-like"/>
    <property type="match status" value="1"/>
</dbReference>
<dbReference type="InterPro" id="IPR011320">
    <property type="entry name" value="RNase_H1_N"/>
</dbReference>
<dbReference type="Pfam" id="PF01693">
    <property type="entry name" value="Cauli_VI"/>
    <property type="match status" value="1"/>
</dbReference>
<accession>A0A2H3E387</accession>
<gene>
    <name evidence="3" type="ORF">ARMGADRAFT_1029955</name>
</gene>
<dbReference type="STRING" id="47427.A0A2H3E387"/>
<dbReference type="InParanoid" id="A0A2H3E387"/>
<dbReference type="InterPro" id="IPR037056">
    <property type="entry name" value="RNase_H1_N_sf"/>
</dbReference>
<dbReference type="Gene3D" id="3.40.970.10">
    <property type="entry name" value="Ribonuclease H1, N-terminal domain"/>
    <property type="match status" value="1"/>
</dbReference>
<proteinExistence type="predicted"/>
<dbReference type="OMA" id="GHACYFH"/>
<keyword evidence="4" id="KW-1185">Reference proteome</keyword>
<dbReference type="OrthoDB" id="3270804at2759"/>
<dbReference type="InterPro" id="IPR009027">
    <property type="entry name" value="Ribosomal_bL9/RNase_H1_N"/>
</dbReference>
<dbReference type="EMBL" id="KZ293655">
    <property type="protein sequence ID" value="PBK94136.1"/>
    <property type="molecule type" value="Genomic_DNA"/>
</dbReference>
<dbReference type="Proteomes" id="UP000217790">
    <property type="component" value="Unassembled WGS sequence"/>
</dbReference>
<evidence type="ECO:0000313" key="3">
    <source>
        <dbReference type="EMBL" id="PBK94136.1"/>
    </source>
</evidence>
<evidence type="ECO:0000256" key="1">
    <source>
        <dbReference type="SAM" id="MobiDB-lite"/>
    </source>
</evidence>
<protein>
    <recommendedName>
        <fullName evidence="2">Ribonuclease H1 N-terminal domain-containing protein</fullName>
    </recommendedName>
</protein>
<feature type="region of interest" description="Disordered" evidence="1">
    <location>
        <begin position="104"/>
        <end position="137"/>
    </location>
</feature>
<organism evidence="3 4">
    <name type="scientific">Armillaria gallica</name>
    <name type="common">Bulbous honey fungus</name>
    <name type="synonym">Armillaria bulbosa</name>
    <dbReference type="NCBI Taxonomy" id="47427"/>
    <lineage>
        <taxon>Eukaryota</taxon>
        <taxon>Fungi</taxon>
        <taxon>Dikarya</taxon>
        <taxon>Basidiomycota</taxon>
        <taxon>Agaricomycotina</taxon>
        <taxon>Agaricomycetes</taxon>
        <taxon>Agaricomycetidae</taxon>
        <taxon>Agaricales</taxon>
        <taxon>Marasmiineae</taxon>
        <taxon>Physalacriaceae</taxon>
        <taxon>Armillaria</taxon>
    </lineage>
</organism>
<feature type="domain" description="Ribonuclease H1 N-terminal" evidence="2">
    <location>
        <begin position="144"/>
        <end position="186"/>
    </location>
</feature>
<name>A0A2H3E387_ARMGA</name>
<reference evidence="4" key="1">
    <citation type="journal article" date="2017" name="Nat. Ecol. Evol.">
        <title>Genome expansion and lineage-specific genetic innovations in the forest pathogenic fungi Armillaria.</title>
        <authorList>
            <person name="Sipos G."/>
            <person name="Prasanna A.N."/>
            <person name="Walter M.C."/>
            <person name="O'Connor E."/>
            <person name="Balint B."/>
            <person name="Krizsan K."/>
            <person name="Kiss B."/>
            <person name="Hess J."/>
            <person name="Varga T."/>
            <person name="Slot J."/>
            <person name="Riley R."/>
            <person name="Boka B."/>
            <person name="Rigling D."/>
            <person name="Barry K."/>
            <person name="Lee J."/>
            <person name="Mihaltcheva S."/>
            <person name="LaButti K."/>
            <person name="Lipzen A."/>
            <person name="Waldron R."/>
            <person name="Moloney N.M."/>
            <person name="Sperisen C."/>
            <person name="Kredics L."/>
            <person name="Vagvoelgyi C."/>
            <person name="Patrignani A."/>
            <person name="Fitzpatrick D."/>
            <person name="Nagy I."/>
            <person name="Doyle S."/>
            <person name="Anderson J.B."/>
            <person name="Grigoriev I.V."/>
            <person name="Gueldener U."/>
            <person name="Muensterkoetter M."/>
            <person name="Nagy L.G."/>
        </authorList>
    </citation>
    <scope>NUCLEOTIDE SEQUENCE [LARGE SCALE GENOMIC DNA]</scope>
    <source>
        <strain evidence="4">Ar21-2</strain>
    </source>
</reference>
<dbReference type="AlphaFoldDB" id="A0A2H3E387"/>
<sequence length="201" mass="20656">MSQFTSEQLASALAALGISPASDATTIHEASVMPKSPATRSLSTVEGHLQSFYCFNCSFPNVVPVIAIPASVQPSHHSPAVASHAHGLMVTAASIIPLPQPPVTPAPAALPTTESADMVSTPTLPPPSTPPVASGSMPAATDGPWYTVSKGLSIGVFKGWQTVRPLVTGVGHACYFHHVSQAAASEAFNEALTMGTVEVLH</sequence>